<sequence>MILKRSLFFVICPFILGQLSFNGTIKPMVMFNISDQDQMELPFRFAQLRMGYTMGDFDLLVNSALEHRWGENQIPNFKLREAYATWFPSWGEVKFGKQIHAWGVADGNNPTDNLNPYDYYYMFLQGADRKIGSVSASVISYWNNWQLECVIIPNHVSNRLPFNEPEFPFKIPIEPTEYEERENSLEYGLQLKTIIGETDIGISYFDGYDRSFSLLGIDTVNIIPVSPKFGYRSTSVIGLNMVTFIKDFTIRAESALFSTINNYEAKWYNYLDAKADYLQYVIQIEYRMENSKTIGAQIIGNNVLKASGNTFDFPSKSMIIINTDNFIPGMGTPFAMISNKSLLIIGSNRFFDDDLELNYNLLFNLEDPGQLLGFSLEYLLTDNWFINVYASYFIGNDDPINRFEQLEDFSNTQFQLSYTF</sequence>
<dbReference type="SUPFAM" id="SSF56935">
    <property type="entry name" value="Porins"/>
    <property type="match status" value="1"/>
</dbReference>
<gene>
    <name evidence="1" type="ORF">METZ01_LOCUS72401</name>
</gene>
<dbReference type="EMBL" id="UINC01005169">
    <property type="protein sequence ID" value="SVA19547.1"/>
    <property type="molecule type" value="Genomic_DNA"/>
</dbReference>
<accession>A0A381TX48</accession>
<proteinExistence type="predicted"/>
<protein>
    <submittedName>
        <fullName evidence="1">Uncharacterized protein</fullName>
    </submittedName>
</protein>
<dbReference type="AlphaFoldDB" id="A0A381TX48"/>
<reference evidence="1" key="1">
    <citation type="submission" date="2018-05" db="EMBL/GenBank/DDBJ databases">
        <authorList>
            <person name="Lanie J.A."/>
            <person name="Ng W.-L."/>
            <person name="Kazmierczak K.M."/>
            <person name="Andrzejewski T.M."/>
            <person name="Davidsen T.M."/>
            <person name="Wayne K.J."/>
            <person name="Tettelin H."/>
            <person name="Glass J.I."/>
            <person name="Rusch D."/>
            <person name="Podicherti R."/>
            <person name="Tsui H.-C.T."/>
            <person name="Winkler M.E."/>
        </authorList>
    </citation>
    <scope>NUCLEOTIDE SEQUENCE</scope>
</reference>
<organism evidence="1">
    <name type="scientific">marine metagenome</name>
    <dbReference type="NCBI Taxonomy" id="408172"/>
    <lineage>
        <taxon>unclassified sequences</taxon>
        <taxon>metagenomes</taxon>
        <taxon>ecological metagenomes</taxon>
    </lineage>
</organism>
<name>A0A381TX48_9ZZZZ</name>
<evidence type="ECO:0000313" key="1">
    <source>
        <dbReference type="EMBL" id="SVA19547.1"/>
    </source>
</evidence>